<organism evidence="2 3">
    <name type="scientific">Acetobacter indonesiensis</name>
    <dbReference type="NCBI Taxonomy" id="104101"/>
    <lineage>
        <taxon>Bacteria</taxon>
        <taxon>Pseudomonadati</taxon>
        <taxon>Pseudomonadota</taxon>
        <taxon>Alphaproteobacteria</taxon>
        <taxon>Acetobacterales</taxon>
        <taxon>Acetobacteraceae</taxon>
        <taxon>Acetobacter</taxon>
    </lineage>
</organism>
<evidence type="ECO:0000256" key="1">
    <source>
        <dbReference type="SAM" id="Phobius"/>
    </source>
</evidence>
<dbReference type="RefSeq" id="WP_086658518.1">
    <property type="nucleotide sequence ID" value="NZ_JBJJWX010000005.1"/>
</dbReference>
<feature type="transmembrane region" description="Helical" evidence="1">
    <location>
        <begin position="49"/>
        <end position="68"/>
    </location>
</feature>
<dbReference type="AlphaFoldDB" id="A0A252AYT7"/>
<dbReference type="Proteomes" id="UP000194641">
    <property type="component" value="Unassembled WGS sequence"/>
</dbReference>
<proteinExistence type="predicted"/>
<dbReference type="EMBL" id="JOPA01000001">
    <property type="protein sequence ID" value="OUI97087.1"/>
    <property type="molecule type" value="Genomic_DNA"/>
</dbReference>
<feature type="transmembrane region" description="Helical" evidence="1">
    <location>
        <begin position="12"/>
        <end position="37"/>
    </location>
</feature>
<reference evidence="3" key="1">
    <citation type="submission" date="2014-06" db="EMBL/GenBank/DDBJ databases">
        <authorList>
            <person name="Winans N.J."/>
            <person name="Newell P.D."/>
            <person name="Douglas A.E."/>
        </authorList>
    </citation>
    <scope>NUCLEOTIDE SEQUENCE [LARGE SCALE GENOMIC DNA]</scope>
</reference>
<accession>A0A252AYT7</accession>
<comment type="caution">
    <text evidence="2">The sequence shown here is derived from an EMBL/GenBank/DDBJ whole genome shotgun (WGS) entry which is preliminary data.</text>
</comment>
<sequence>MKPTDRFTIQGWMGKASAGLVLGYLLAIGVSGILSRLSPFPPDMASVQLNMWLIAPVWLVVLSACFLFRTVLQAWLWLGSLSAVCFLIITVAGL</sequence>
<protein>
    <submittedName>
        <fullName evidence="2">Uncharacterized protein</fullName>
    </submittedName>
</protein>
<name>A0A252AYT7_9PROT</name>
<feature type="transmembrane region" description="Helical" evidence="1">
    <location>
        <begin position="75"/>
        <end position="93"/>
    </location>
</feature>
<gene>
    <name evidence="2" type="ORF">HK17_00335</name>
</gene>
<evidence type="ECO:0000313" key="3">
    <source>
        <dbReference type="Proteomes" id="UP000194641"/>
    </source>
</evidence>
<evidence type="ECO:0000313" key="2">
    <source>
        <dbReference type="EMBL" id="OUI97087.1"/>
    </source>
</evidence>
<keyword evidence="1" id="KW-0472">Membrane</keyword>
<keyword evidence="1" id="KW-1133">Transmembrane helix</keyword>
<keyword evidence="1" id="KW-0812">Transmembrane</keyword>